<dbReference type="Proteomes" id="UP001624684">
    <property type="component" value="Unassembled WGS sequence"/>
</dbReference>
<dbReference type="InterPro" id="IPR003651">
    <property type="entry name" value="Endonuclease3_FeS-loop_motif"/>
</dbReference>
<accession>A0ABW8U9U5</accession>
<name>A0ABW8U9U5_9GAMM</name>
<comment type="function">
    <text evidence="2">Adenine glycosylase active on G-A mispairs. MutY also corrects error-prone DNA synthesis past GO lesions which are due to the oxidatively damaged form of guanine: 7,8-dihydro-8-oxoguanine (8-oxo-dGTP).</text>
</comment>
<dbReference type="RefSeq" id="WP_407068754.1">
    <property type="nucleotide sequence ID" value="NZ_JBJJXE010000003.1"/>
</dbReference>
<evidence type="ECO:0000256" key="3">
    <source>
        <dbReference type="ARBA" id="ARBA00008343"/>
    </source>
</evidence>
<keyword evidence="9 16" id="KW-0378">Hydrolase</keyword>
<dbReference type="Gene3D" id="3.90.79.10">
    <property type="entry name" value="Nucleoside Triphosphate Pyrophosphohydrolase"/>
    <property type="match status" value="1"/>
</dbReference>
<dbReference type="Gene3D" id="1.10.340.30">
    <property type="entry name" value="Hypothetical protein, domain 2"/>
    <property type="match status" value="1"/>
</dbReference>
<evidence type="ECO:0000256" key="12">
    <source>
        <dbReference type="ARBA" id="ARBA00023204"/>
    </source>
</evidence>
<evidence type="ECO:0000313" key="17">
    <source>
        <dbReference type="Proteomes" id="UP001624684"/>
    </source>
</evidence>
<dbReference type="Pfam" id="PF14815">
    <property type="entry name" value="NUDIX_4"/>
    <property type="match status" value="1"/>
</dbReference>
<dbReference type="InterPro" id="IPR003265">
    <property type="entry name" value="HhH-GPD_domain"/>
</dbReference>
<dbReference type="InterPro" id="IPR023170">
    <property type="entry name" value="HhH_base_excis_C"/>
</dbReference>
<dbReference type="InterPro" id="IPR044298">
    <property type="entry name" value="MIG/MutY"/>
</dbReference>
<evidence type="ECO:0000256" key="11">
    <source>
        <dbReference type="ARBA" id="ARBA00023014"/>
    </source>
</evidence>
<keyword evidence="6" id="KW-0004">4Fe-4S</keyword>
<proteinExistence type="inferred from homology"/>
<dbReference type="InterPro" id="IPR000445">
    <property type="entry name" value="HhH_motif"/>
</dbReference>
<dbReference type="InterPro" id="IPR015797">
    <property type="entry name" value="NUDIX_hydrolase-like_dom_sf"/>
</dbReference>
<dbReference type="Gene3D" id="1.10.1670.10">
    <property type="entry name" value="Helix-hairpin-Helix base-excision DNA repair enzymes (C-terminal)"/>
    <property type="match status" value="1"/>
</dbReference>
<dbReference type="SMART" id="SM00525">
    <property type="entry name" value="FES"/>
    <property type="match status" value="1"/>
</dbReference>
<evidence type="ECO:0000256" key="10">
    <source>
        <dbReference type="ARBA" id="ARBA00023004"/>
    </source>
</evidence>
<evidence type="ECO:0000256" key="1">
    <source>
        <dbReference type="ARBA" id="ARBA00000843"/>
    </source>
</evidence>
<keyword evidence="12" id="KW-0234">DNA repair</keyword>
<comment type="caution">
    <text evidence="16">The sequence shown here is derived from an EMBL/GenBank/DDBJ whole genome shotgun (WGS) entry which is preliminary data.</text>
</comment>
<comment type="cofactor">
    <cofactor evidence="14">
        <name>[4Fe-4S] cluster</name>
        <dbReference type="ChEBI" id="CHEBI:49883"/>
    </cofactor>
    <text evidence="14">Binds 1 [4Fe-4S] cluster.</text>
</comment>
<evidence type="ECO:0000256" key="7">
    <source>
        <dbReference type="ARBA" id="ARBA00022723"/>
    </source>
</evidence>
<comment type="catalytic activity">
    <reaction evidence="1 14">
        <text>Hydrolyzes free adenine bases from 7,8-dihydro-8-oxoguanine:adenine mismatched double-stranded DNA, leaving an apurinic site.</text>
        <dbReference type="EC" id="3.2.2.31"/>
    </reaction>
</comment>
<evidence type="ECO:0000256" key="14">
    <source>
        <dbReference type="RuleBase" id="RU365096"/>
    </source>
</evidence>
<dbReference type="InterPro" id="IPR011257">
    <property type="entry name" value="DNA_glycosylase"/>
</dbReference>
<dbReference type="Pfam" id="PF00730">
    <property type="entry name" value="HhH-GPD"/>
    <property type="match status" value="1"/>
</dbReference>
<dbReference type="InterPro" id="IPR005760">
    <property type="entry name" value="A/G_AdeGlyc_MutY"/>
</dbReference>
<keyword evidence="11" id="KW-0411">Iron-sulfur</keyword>
<dbReference type="PANTHER" id="PTHR42944">
    <property type="entry name" value="ADENINE DNA GLYCOSYLASE"/>
    <property type="match status" value="1"/>
</dbReference>
<reference evidence="16 17" key="1">
    <citation type="submission" date="2024-11" db="EMBL/GenBank/DDBJ databases">
        <title>First Report of Moraxella oculi in Brazil in an Infectious Bovine Keratoconjunctivitis Outbreak.</title>
        <authorList>
            <person name="Carvalho C.V."/>
            <person name="Domingues R."/>
            <person name="Coutinho C."/>
            <person name="Honorio N.T.B.S."/>
            <person name="Faza D.R.L.R."/>
            <person name="Carvalho W.A."/>
            <person name="Machado A.B.F."/>
            <person name="Martins M.F."/>
            <person name="Gaspar E.B."/>
        </authorList>
    </citation>
    <scope>NUCLEOTIDE SEQUENCE [LARGE SCALE GENOMIC DNA]</scope>
    <source>
        <strain evidence="16 17">2117LE</strain>
    </source>
</reference>
<evidence type="ECO:0000256" key="5">
    <source>
        <dbReference type="ARBA" id="ARBA00022023"/>
    </source>
</evidence>
<dbReference type="EMBL" id="JBJJXE010000003">
    <property type="protein sequence ID" value="MFL1732030.1"/>
    <property type="molecule type" value="Genomic_DNA"/>
</dbReference>
<sequence>MNHHTFAPRLLTWFEAHGRHNLPWQYHHNATANIYAVWLSEIMLQQTQVATVLKYFEKFMKKFDTVEQLAVADWNEVATLWAGLGYYARARNLHKGAKQVVDFIEKTGDFPQTTDDWQSISGVGRSTAGAIVAMGVRGRGVICDGNVKRVLTRWAGIDGDISKSATDKELWKLADTLTPIQDSGKYAQAIMDLGATICTRTRPNCTLCPLSADCTAHQEGCPTAYPVKAKKVSKPHRHSLALAICHDGQFLWIKRNNNGGIWDGLYAFPLIMTNHQSNQSPISLDQVKNAHEMTDNTQAPSLAERQVLDGLPNLTLNTPTTIKHTLTHFHWHLSPVLIDVDETSYNQINQSLKAIHADFIWQKDHENLGVPKAMEKILHQLLHDAKKDISSTHTAD</sequence>
<dbReference type="GO" id="GO:0000701">
    <property type="term" value="F:purine-specific mismatch base pair DNA N-glycosylase activity"/>
    <property type="evidence" value="ECO:0007669"/>
    <property type="project" value="UniProtKB-EC"/>
</dbReference>
<evidence type="ECO:0000256" key="9">
    <source>
        <dbReference type="ARBA" id="ARBA00022801"/>
    </source>
</evidence>
<gene>
    <name evidence="16" type="primary">mutY</name>
    <name evidence="16" type="ORF">ACJHVH_03325</name>
</gene>
<dbReference type="InterPro" id="IPR029119">
    <property type="entry name" value="MutY_C"/>
</dbReference>
<keyword evidence="10 14" id="KW-0408">Iron</keyword>
<dbReference type="CDD" id="cd03431">
    <property type="entry name" value="NUDIX_DNA_Glycosylase_C-MutY"/>
    <property type="match status" value="1"/>
</dbReference>
<dbReference type="CDD" id="cd00056">
    <property type="entry name" value="ENDO3c"/>
    <property type="match status" value="1"/>
</dbReference>
<evidence type="ECO:0000256" key="13">
    <source>
        <dbReference type="ARBA" id="ARBA00023295"/>
    </source>
</evidence>
<evidence type="ECO:0000256" key="8">
    <source>
        <dbReference type="ARBA" id="ARBA00022763"/>
    </source>
</evidence>
<comment type="similarity">
    <text evidence="3 14">Belongs to the Nth/MutY family.</text>
</comment>
<dbReference type="Pfam" id="PF00633">
    <property type="entry name" value="HHH"/>
    <property type="match status" value="1"/>
</dbReference>
<dbReference type="SUPFAM" id="SSF48150">
    <property type="entry name" value="DNA-glycosylase"/>
    <property type="match status" value="1"/>
</dbReference>
<dbReference type="SUPFAM" id="SSF55811">
    <property type="entry name" value="Nudix"/>
    <property type="match status" value="1"/>
</dbReference>
<keyword evidence="7" id="KW-0479">Metal-binding</keyword>
<dbReference type="NCBIfam" id="TIGR01084">
    <property type="entry name" value="mutY"/>
    <property type="match status" value="1"/>
</dbReference>
<protein>
    <recommendedName>
        <fullName evidence="5 14">Adenine DNA glycosylase</fullName>
        <ecNumber evidence="4 14">3.2.2.31</ecNumber>
    </recommendedName>
</protein>
<keyword evidence="8 14" id="KW-0227">DNA damage</keyword>
<evidence type="ECO:0000313" key="16">
    <source>
        <dbReference type="EMBL" id="MFL1732030.1"/>
    </source>
</evidence>
<dbReference type="PANTHER" id="PTHR42944:SF1">
    <property type="entry name" value="ADENINE DNA GLYCOSYLASE"/>
    <property type="match status" value="1"/>
</dbReference>
<dbReference type="InterPro" id="IPR004036">
    <property type="entry name" value="Endonuclease-III-like_CS2"/>
</dbReference>
<dbReference type="SMART" id="SM00478">
    <property type="entry name" value="ENDO3c"/>
    <property type="match status" value="1"/>
</dbReference>
<evidence type="ECO:0000259" key="15">
    <source>
        <dbReference type="SMART" id="SM00478"/>
    </source>
</evidence>
<feature type="domain" description="HhH-GPD" evidence="15">
    <location>
        <begin position="43"/>
        <end position="196"/>
    </location>
</feature>
<organism evidence="16 17">
    <name type="scientific">Moraxella oculi</name>
    <dbReference type="NCBI Taxonomy" id="2940516"/>
    <lineage>
        <taxon>Bacteria</taxon>
        <taxon>Pseudomonadati</taxon>
        <taxon>Pseudomonadota</taxon>
        <taxon>Gammaproteobacteria</taxon>
        <taxon>Moraxellales</taxon>
        <taxon>Moraxellaceae</taxon>
        <taxon>Moraxella</taxon>
    </lineage>
</organism>
<evidence type="ECO:0000256" key="6">
    <source>
        <dbReference type="ARBA" id="ARBA00022485"/>
    </source>
</evidence>
<evidence type="ECO:0000256" key="4">
    <source>
        <dbReference type="ARBA" id="ARBA00012045"/>
    </source>
</evidence>
<dbReference type="EC" id="3.2.2.31" evidence="4 14"/>
<dbReference type="PROSITE" id="PS01155">
    <property type="entry name" value="ENDONUCLEASE_III_2"/>
    <property type="match status" value="1"/>
</dbReference>
<keyword evidence="17" id="KW-1185">Reference proteome</keyword>
<evidence type="ECO:0000256" key="2">
    <source>
        <dbReference type="ARBA" id="ARBA00002933"/>
    </source>
</evidence>
<keyword evidence="13 14" id="KW-0326">Glycosidase</keyword>